<dbReference type="EMBL" id="JBHSOD010000004">
    <property type="protein sequence ID" value="MFC5884351.1"/>
    <property type="molecule type" value="Genomic_DNA"/>
</dbReference>
<protein>
    <submittedName>
        <fullName evidence="2">Nuclear transport factor 2 family protein</fullName>
    </submittedName>
</protein>
<dbReference type="SUPFAM" id="SSF54427">
    <property type="entry name" value="NTF2-like"/>
    <property type="match status" value="1"/>
</dbReference>
<evidence type="ECO:0000313" key="3">
    <source>
        <dbReference type="Proteomes" id="UP001596067"/>
    </source>
</evidence>
<dbReference type="Proteomes" id="UP001596067">
    <property type="component" value="Unassembled WGS sequence"/>
</dbReference>
<keyword evidence="3" id="KW-1185">Reference proteome</keyword>
<reference evidence="3" key="1">
    <citation type="journal article" date="2019" name="Int. J. Syst. Evol. Microbiol.">
        <title>The Global Catalogue of Microorganisms (GCM) 10K type strain sequencing project: providing services to taxonomists for standard genome sequencing and annotation.</title>
        <authorList>
            <consortium name="The Broad Institute Genomics Platform"/>
            <consortium name="The Broad Institute Genome Sequencing Center for Infectious Disease"/>
            <person name="Wu L."/>
            <person name="Ma J."/>
        </authorList>
    </citation>
    <scope>NUCLEOTIDE SEQUENCE [LARGE SCALE GENOMIC DNA]</scope>
    <source>
        <strain evidence="3">CGMCC 4.1469</strain>
    </source>
</reference>
<sequence>MDQLDPRTVVERYVTAIAEGDLPTAVACFAEHATWEYPGDLPLSRVWQGKAAIVEDFLGSAGTLFAPGGGPRITLTGLIADGPQVVAEWTAHGTAANGSTYDNRCLGIFTVENGLITAVREYLDTQHAARTLFAEPAA</sequence>
<feature type="domain" description="SnoaL-like" evidence="1">
    <location>
        <begin position="10"/>
        <end position="118"/>
    </location>
</feature>
<gene>
    <name evidence="2" type="ORF">ACFP0N_05035</name>
</gene>
<dbReference type="Pfam" id="PF12680">
    <property type="entry name" value="SnoaL_2"/>
    <property type="match status" value="1"/>
</dbReference>
<dbReference type="Gene3D" id="3.10.450.50">
    <property type="match status" value="1"/>
</dbReference>
<evidence type="ECO:0000259" key="1">
    <source>
        <dbReference type="Pfam" id="PF12680"/>
    </source>
</evidence>
<accession>A0ABW1ERB8</accession>
<organism evidence="2 3">
    <name type="scientific">Kitasatospora aburaviensis</name>
    <dbReference type="NCBI Taxonomy" id="67265"/>
    <lineage>
        <taxon>Bacteria</taxon>
        <taxon>Bacillati</taxon>
        <taxon>Actinomycetota</taxon>
        <taxon>Actinomycetes</taxon>
        <taxon>Kitasatosporales</taxon>
        <taxon>Streptomycetaceae</taxon>
        <taxon>Kitasatospora</taxon>
    </lineage>
</organism>
<comment type="caution">
    <text evidence="2">The sequence shown here is derived from an EMBL/GenBank/DDBJ whole genome shotgun (WGS) entry which is preliminary data.</text>
</comment>
<proteinExistence type="predicted"/>
<name>A0ABW1ERB8_9ACTN</name>
<dbReference type="RefSeq" id="WP_313762735.1">
    <property type="nucleotide sequence ID" value="NZ_BAAAVH010000110.1"/>
</dbReference>
<evidence type="ECO:0000313" key="2">
    <source>
        <dbReference type="EMBL" id="MFC5884351.1"/>
    </source>
</evidence>
<dbReference type="InterPro" id="IPR037401">
    <property type="entry name" value="SnoaL-like"/>
</dbReference>
<dbReference type="InterPro" id="IPR032710">
    <property type="entry name" value="NTF2-like_dom_sf"/>
</dbReference>
<dbReference type="PANTHER" id="PTHR41252">
    <property type="entry name" value="BLR2505 PROTEIN"/>
    <property type="match status" value="1"/>
</dbReference>
<dbReference type="PANTHER" id="PTHR41252:SF1">
    <property type="entry name" value="BLR2505 PROTEIN"/>
    <property type="match status" value="1"/>
</dbReference>